<comment type="caution">
    <text evidence="1">The sequence shown here is derived from an EMBL/GenBank/DDBJ whole genome shotgun (WGS) entry which is preliminary data.</text>
</comment>
<dbReference type="Proteomes" id="UP000257109">
    <property type="component" value="Unassembled WGS sequence"/>
</dbReference>
<dbReference type="PANTHER" id="PTHR33240:SF15">
    <property type="entry name" value="GAG-PRO-LIKE PROTEIN"/>
    <property type="match status" value="1"/>
</dbReference>
<accession>A0A371EX98</accession>
<name>A0A371EX98_MUCPR</name>
<proteinExistence type="predicted"/>
<feature type="non-terminal residue" evidence="1">
    <location>
        <position position="1"/>
    </location>
</feature>
<dbReference type="OrthoDB" id="1736143at2759"/>
<protein>
    <submittedName>
        <fullName evidence="1">Uncharacterized protein</fullName>
    </submittedName>
</protein>
<evidence type="ECO:0000313" key="2">
    <source>
        <dbReference type="Proteomes" id="UP000257109"/>
    </source>
</evidence>
<gene>
    <name evidence="1" type="ORF">CR513_50058</name>
</gene>
<reference evidence="1" key="1">
    <citation type="submission" date="2018-05" db="EMBL/GenBank/DDBJ databases">
        <title>Draft genome of Mucuna pruriens seed.</title>
        <authorList>
            <person name="Nnadi N.E."/>
            <person name="Vos R."/>
            <person name="Hasami M.H."/>
            <person name="Devisetty U.K."/>
            <person name="Aguiy J.C."/>
        </authorList>
    </citation>
    <scope>NUCLEOTIDE SEQUENCE [LARGE SCALE GENOMIC DNA]</scope>
    <source>
        <strain evidence="1">JCA_2017</strain>
    </source>
</reference>
<keyword evidence="2" id="KW-1185">Reference proteome</keyword>
<evidence type="ECO:0000313" key="1">
    <source>
        <dbReference type="EMBL" id="RDX70668.1"/>
    </source>
</evidence>
<dbReference type="PANTHER" id="PTHR33240">
    <property type="entry name" value="OS08G0508500 PROTEIN"/>
    <property type="match status" value="1"/>
</dbReference>
<dbReference type="AlphaFoldDB" id="A0A371EX98"/>
<dbReference type="EMBL" id="QJKJ01011611">
    <property type="protein sequence ID" value="RDX70668.1"/>
    <property type="molecule type" value="Genomic_DNA"/>
</dbReference>
<organism evidence="1 2">
    <name type="scientific">Mucuna pruriens</name>
    <name type="common">Velvet bean</name>
    <name type="synonym">Dolichos pruriens</name>
    <dbReference type="NCBI Taxonomy" id="157652"/>
    <lineage>
        <taxon>Eukaryota</taxon>
        <taxon>Viridiplantae</taxon>
        <taxon>Streptophyta</taxon>
        <taxon>Embryophyta</taxon>
        <taxon>Tracheophyta</taxon>
        <taxon>Spermatophyta</taxon>
        <taxon>Magnoliopsida</taxon>
        <taxon>eudicotyledons</taxon>
        <taxon>Gunneridae</taxon>
        <taxon>Pentapetalae</taxon>
        <taxon>rosids</taxon>
        <taxon>fabids</taxon>
        <taxon>Fabales</taxon>
        <taxon>Fabaceae</taxon>
        <taxon>Papilionoideae</taxon>
        <taxon>50 kb inversion clade</taxon>
        <taxon>NPAAA clade</taxon>
        <taxon>indigoferoid/millettioid clade</taxon>
        <taxon>Phaseoleae</taxon>
        <taxon>Mucuna</taxon>
    </lineage>
</organism>
<sequence>MPKYTLDRLQFDKAYLKDSSTIVRGFDGSRREVVRKIEFPIQMTFWVMDIKPTYNCLLRQPWILSIRTVPSSFHQKLKLIVGDKLVIIAREQDILVNCPKPSKYIKAIEEALETSFQSLKIISMTFVEVGDEKVKSNKEMVTTAKITLKNGYEWG</sequence>